<accession>A0AAU8ILN7</accession>
<keyword evidence="1" id="KW-0805">Transcription regulation</keyword>
<dbReference type="PROSITE" id="PS00356">
    <property type="entry name" value="HTH_LACI_1"/>
    <property type="match status" value="1"/>
</dbReference>
<sequence length="347" mass="36428">MRAVTLKDVAELAGVSIKTASNVVREAPKVAPATRERVLRAVRDLGYRPNPSARRLRTGRSGLIALAVPQLTTPYFAELAHHVRTEATALGLTVLIEETLGDPAEELRLATGVSASLLDGVILSPLHVSATELAPVASEVPLVLLGERSYEAERVGADHVLIDNAGAARDATAHLAGLGRTRIAVIGVDRKGSATSRQRLTGYQTALHEAGLSFDPRLAPTIGEFDRPNGLAAMRALLALPPAARPDAVFCFSDTLAIGAQRGAFEAGLRIPEDIALAGVDGSQEAAYCTPSLTSVVPDKAAIASLAVRCLAARIKAEEPLPFEVHTAPHALLARESTLGGRTEVKL</sequence>
<reference evidence="5" key="1">
    <citation type="submission" date="2024-06" db="EMBL/GenBank/DDBJ databases">
        <title>Streptomyces sp. strain HUAS MG91 genome sequences.</title>
        <authorList>
            <person name="Mo P."/>
        </authorList>
    </citation>
    <scope>NUCLEOTIDE SEQUENCE</scope>
    <source>
        <strain evidence="5">HUAS MG91</strain>
    </source>
</reference>
<name>A0AAU8ILN7_9ACTN</name>
<feature type="domain" description="HTH lacI-type" evidence="4">
    <location>
        <begin position="4"/>
        <end position="58"/>
    </location>
</feature>
<proteinExistence type="predicted"/>
<dbReference type="GO" id="GO:0000976">
    <property type="term" value="F:transcription cis-regulatory region binding"/>
    <property type="evidence" value="ECO:0007669"/>
    <property type="project" value="TreeGrafter"/>
</dbReference>
<keyword evidence="3" id="KW-0804">Transcription</keyword>
<dbReference type="Pfam" id="PF13377">
    <property type="entry name" value="Peripla_BP_3"/>
    <property type="match status" value="1"/>
</dbReference>
<dbReference type="RefSeq" id="WP_353940651.1">
    <property type="nucleotide sequence ID" value="NZ_CP159534.1"/>
</dbReference>
<dbReference type="AlphaFoldDB" id="A0AAU8ILN7"/>
<gene>
    <name evidence="5" type="ORF">ABII15_02865</name>
</gene>
<dbReference type="SUPFAM" id="SSF47413">
    <property type="entry name" value="lambda repressor-like DNA-binding domains"/>
    <property type="match status" value="1"/>
</dbReference>
<dbReference type="PROSITE" id="PS50932">
    <property type="entry name" value="HTH_LACI_2"/>
    <property type="match status" value="1"/>
</dbReference>
<evidence type="ECO:0000259" key="4">
    <source>
        <dbReference type="PROSITE" id="PS50932"/>
    </source>
</evidence>
<dbReference type="GO" id="GO:0003700">
    <property type="term" value="F:DNA-binding transcription factor activity"/>
    <property type="evidence" value="ECO:0007669"/>
    <property type="project" value="TreeGrafter"/>
</dbReference>
<dbReference type="PANTHER" id="PTHR30146">
    <property type="entry name" value="LACI-RELATED TRANSCRIPTIONAL REPRESSOR"/>
    <property type="match status" value="1"/>
</dbReference>
<evidence type="ECO:0000256" key="3">
    <source>
        <dbReference type="ARBA" id="ARBA00023163"/>
    </source>
</evidence>
<protein>
    <submittedName>
        <fullName evidence="5">LacI family DNA-binding transcriptional regulator</fullName>
    </submittedName>
</protein>
<dbReference type="CDD" id="cd06267">
    <property type="entry name" value="PBP1_LacI_sugar_binding-like"/>
    <property type="match status" value="1"/>
</dbReference>
<evidence type="ECO:0000256" key="2">
    <source>
        <dbReference type="ARBA" id="ARBA00023125"/>
    </source>
</evidence>
<evidence type="ECO:0000256" key="1">
    <source>
        <dbReference type="ARBA" id="ARBA00023015"/>
    </source>
</evidence>
<organism evidence="5">
    <name type="scientific">Streptomyces tabacisoli</name>
    <dbReference type="NCBI Taxonomy" id="3156398"/>
    <lineage>
        <taxon>Bacteria</taxon>
        <taxon>Bacillati</taxon>
        <taxon>Actinomycetota</taxon>
        <taxon>Actinomycetes</taxon>
        <taxon>Kitasatosporales</taxon>
        <taxon>Streptomycetaceae</taxon>
        <taxon>Streptomyces</taxon>
    </lineage>
</organism>
<dbReference type="SMART" id="SM00354">
    <property type="entry name" value="HTH_LACI"/>
    <property type="match status" value="1"/>
</dbReference>
<dbReference type="Gene3D" id="1.10.260.40">
    <property type="entry name" value="lambda repressor-like DNA-binding domains"/>
    <property type="match status" value="1"/>
</dbReference>
<dbReference type="PANTHER" id="PTHR30146:SF153">
    <property type="entry name" value="LACTOSE OPERON REPRESSOR"/>
    <property type="match status" value="1"/>
</dbReference>
<dbReference type="SUPFAM" id="SSF53822">
    <property type="entry name" value="Periplasmic binding protein-like I"/>
    <property type="match status" value="1"/>
</dbReference>
<keyword evidence="2 5" id="KW-0238">DNA-binding</keyword>
<dbReference type="Gene3D" id="3.40.50.2300">
    <property type="match status" value="2"/>
</dbReference>
<dbReference type="Pfam" id="PF00356">
    <property type="entry name" value="LacI"/>
    <property type="match status" value="1"/>
</dbReference>
<dbReference type="InterPro" id="IPR000843">
    <property type="entry name" value="HTH_LacI"/>
</dbReference>
<dbReference type="InterPro" id="IPR010982">
    <property type="entry name" value="Lambda_DNA-bd_dom_sf"/>
</dbReference>
<dbReference type="CDD" id="cd01392">
    <property type="entry name" value="HTH_LacI"/>
    <property type="match status" value="1"/>
</dbReference>
<dbReference type="KEGG" id="stac:ABII15_02865"/>
<dbReference type="InterPro" id="IPR046335">
    <property type="entry name" value="LacI/GalR-like_sensor"/>
</dbReference>
<evidence type="ECO:0000313" key="5">
    <source>
        <dbReference type="EMBL" id="XCJ68969.1"/>
    </source>
</evidence>
<dbReference type="EMBL" id="CP159534">
    <property type="protein sequence ID" value="XCJ68969.1"/>
    <property type="molecule type" value="Genomic_DNA"/>
</dbReference>
<dbReference type="InterPro" id="IPR028082">
    <property type="entry name" value="Peripla_BP_I"/>
</dbReference>